<dbReference type="CDD" id="cd16652">
    <property type="entry name" value="dRING_Rmd5p-like"/>
    <property type="match status" value="1"/>
</dbReference>
<dbReference type="PROSITE" id="PS50897">
    <property type="entry name" value="CTLH"/>
    <property type="match status" value="1"/>
</dbReference>
<dbReference type="SUPFAM" id="SSF57850">
    <property type="entry name" value="RING/U-box"/>
    <property type="match status" value="1"/>
</dbReference>
<dbReference type="Pfam" id="PF10607">
    <property type="entry name" value="CTLH"/>
    <property type="match status" value="1"/>
</dbReference>
<evidence type="ECO:0000256" key="4">
    <source>
        <dbReference type="ARBA" id="ARBA00022771"/>
    </source>
</evidence>
<dbReference type="PANTHER" id="PTHR12170:SF3">
    <property type="entry name" value="GH10162P"/>
    <property type="match status" value="1"/>
</dbReference>
<reference evidence="7" key="1">
    <citation type="submission" date="2024-02" db="UniProtKB">
        <authorList>
            <consortium name="WormBaseParasite"/>
        </authorList>
    </citation>
    <scope>IDENTIFICATION</scope>
</reference>
<evidence type="ECO:0000313" key="6">
    <source>
        <dbReference type="Proteomes" id="UP000887575"/>
    </source>
</evidence>
<dbReference type="InterPro" id="IPR024964">
    <property type="entry name" value="CTLH/CRA"/>
</dbReference>
<dbReference type="FunFam" id="3.30.40.10:FF:000143">
    <property type="entry name" value="Regulator of gluconeogenesis Rmd5"/>
    <property type="match status" value="1"/>
</dbReference>
<keyword evidence="2" id="KW-0963">Cytoplasm</keyword>
<dbReference type="InterPro" id="IPR006595">
    <property type="entry name" value="CTLH_C"/>
</dbReference>
<keyword evidence="5" id="KW-0862">Zinc</keyword>
<dbReference type="Gene3D" id="3.30.40.10">
    <property type="entry name" value="Zinc/RING finger domain, C3HC4 (zinc finger)"/>
    <property type="match status" value="1"/>
</dbReference>
<keyword evidence="4" id="KW-0863">Zinc-finger</keyword>
<evidence type="ECO:0000256" key="5">
    <source>
        <dbReference type="ARBA" id="ARBA00022833"/>
    </source>
</evidence>
<dbReference type="InterPro" id="IPR037683">
    <property type="entry name" value="Rmd5_dRing"/>
</dbReference>
<evidence type="ECO:0000256" key="1">
    <source>
        <dbReference type="ARBA" id="ARBA00004496"/>
    </source>
</evidence>
<name>A0A915GAH9_9BILA</name>
<evidence type="ECO:0000313" key="7">
    <source>
        <dbReference type="WBParaSite" id="MBELARI_LOCUS6851"/>
    </source>
</evidence>
<dbReference type="GO" id="GO:0005737">
    <property type="term" value="C:cytoplasm"/>
    <property type="evidence" value="ECO:0007669"/>
    <property type="project" value="UniProtKB-SubCell"/>
</dbReference>
<proteinExistence type="predicted"/>
<dbReference type="Proteomes" id="UP000887575">
    <property type="component" value="Unassembled WGS sequence"/>
</dbReference>
<dbReference type="InterPro" id="IPR045098">
    <property type="entry name" value="Fyv10_fam"/>
</dbReference>
<dbReference type="OrthoDB" id="1933281at2759"/>
<keyword evidence="6" id="KW-1185">Reference proteome</keyword>
<dbReference type="PROSITE" id="PS51867">
    <property type="entry name" value="ZF_RING_GID"/>
    <property type="match status" value="1"/>
</dbReference>
<comment type="subcellular location">
    <subcellularLocation>
        <location evidence="1">Cytoplasm</location>
    </subcellularLocation>
</comment>
<dbReference type="InterPro" id="IPR013083">
    <property type="entry name" value="Znf_RING/FYVE/PHD"/>
</dbReference>
<dbReference type="GO" id="GO:0005634">
    <property type="term" value="C:nucleus"/>
    <property type="evidence" value="ECO:0007669"/>
    <property type="project" value="TreeGrafter"/>
</dbReference>
<dbReference type="PANTHER" id="PTHR12170">
    <property type="entry name" value="MACROPHAGE ERYTHROBLAST ATTACHER-RELATED"/>
    <property type="match status" value="1"/>
</dbReference>
<accession>A0A915GAH9</accession>
<dbReference type="AlphaFoldDB" id="A0A915GAH9"/>
<protein>
    <submittedName>
        <fullName evidence="7">Uncharacterized protein</fullName>
    </submittedName>
</protein>
<evidence type="ECO:0000256" key="3">
    <source>
        <dbReference type="ARBA" id="ARBA00022723"/>
    </source>
</evidence>
<dbReference type="GO" id="GO:0061630">
    <property type="term" value="F:ubiquitin protein ligase activity"/>
    <property type="evidence" value="ECO:0007669"/>
    <property type="project" value="InterPro"/>
</dbReference>
<evidence type="ECO:0000256" key="2">
    <source>
        <dbReference type="ARBA" id="ARBA00022490"/>
    </source>
</evidence>
<keyword evidence="3" id="KW-0479">Metal-binding</keyword>
<dbReference type="GO" id="GO:0008270">
    <property type="term" value="F:zinc ion binding"/>
    <property type="evidence" value="ECO:0007669"/>
    <property type="project" value="UniProtKB-KW"/>
</dbReference>
<dbReference type="WBParaSite" id="MBELARI_LOCUS6851">
    <property type="protein sequence ID" value="MBELARI_LOCUS6851"/>
    <property type="gene ID" value="MBELARI_LOCUS6851"/>
</dbReference>
<organism evidence="6 7">
    <name type="scientific">Mesorhabditis belari</name>
    <dbReference type="NCBI Taxonomy" id="2138241"/>
    <lineage>
        <taxon>Eukaryota</taxon>
        <taxon>Metazoa</taxon>
        <taxon>Ecdysozoa</taxon>
        <taxon>Nematoda</taxon>
        <taxon>Chromadorea</taxon>
        <taxon>Rhabditida</taxon>
        <taxon>Rhabditina</taxon>
        <taxon>Rhabditomorpha</taxon>
        <taxon>Rhabditoidea</taxon>
        <taxon>Rhabditidae</taxon>
        <taxon>Mesorhabditinae</taxon>
        <taxon>Mesorhabditis</taxon>
    </lineage>
</organism>
<dbReference type="GO" id="GO:0043161">
    <property type="term" value="P:proteasome-mediated ubiquitin-dependent protein catabolic process"/>
    <property type="evidence" value="ECO:0007669"/>
    <property type="project" value="InterPro"/>
</dbReference>
<dbReference type="InterPro" id="IPR044063">
    <property type="entry name" value="ZF_RING_GID"/>
</dbReference>
<dbReference type="GO" id="GO:0034657">
    <property type="term" value="C:GID complex"/>
    <property type="evidence" value="ECO:0007669"/>
    <property type="project" value="TreeGrafter"/>
</dbReference>
<sequence length="388" mass="43991">MPLVTDLQRDRPEAVEMVQESLEFLEKRVNELRDEIPAYKKSRTQLDQVYQGLVDDPSPSGSLTTCGQILLTEHIKKVDDTVDKYVKTHRNIHSSISRIGKDIGRNFCESTGGLIKNEKHIESDPKCARNVSNLIVNYLMSTGHPEIAETYVQECNLHGRLDEYTAIKDTVGKVIESFRQHNTIPAINYIELNAPQEKRLIFDLVRHQVLELIKQGKKLEALTLSRKLSGLGSDGEVAQIMGALFTKADDTRFNEISSPLAWQQLESRLSEVIFKCKSILPQILETGCQAVPALLNLRSVMAPRQDQIFSSDELPIEIPIEKRYHSTFTCPILRVQTTERNPPYRLRCGHVISKDALEKLASNSRHSLLKCPYCPDESSKDQALRVFL</sequence>